<name>A0A0C3MK01_9AGAM</name>
<dbReference type="EMBL" id="KN822945">
    <property type="protein sequence ID" value="KIO34047.1"/>
    <property type="molecule type" value="Genomic_DNA"/>
</dbReference>
<reference evidence="4" key="2">
    <citation type="submission" date="2015-01" db="EMBL/GenBank/DDBJ databases">
        <title>Evolutionary Origins and Diversification of the Mycorrhizal Mutualists.</title>
        <authorList>
            <consortium name="DOE Joint Genome Institute"/>
            <consortium name="Mycorrhizal Genomics Consortium"/>
            <person name="Kohler A."/>
            <person name="Kuo A."/>
            <person name="Nagy L.G."/>
            <person name="Floudas D."/>
            <person name="Copeland A."/>
            <person name="Barry K.W."/>
            <person name="Cichocki N."/>
            <person name="Veneault-Fourrey C."/>
            <person name="LaButti K."/>
            <person name="Lindquist E.A."/>
            <person name="Lipzen A."/>
            <person name="Lundell T."/>
            <person name="Morin E."/>
            <person name="Murat C."/>
            <person name="Riley R."/>
            <person name="Ohm R."/>
            <person name="Sun H."/>
            <person name="Tunlid A."/>
            <person name="Henrissat B."/>
            <person name="Grigoriev I.V."/>
            <person name="Hibbett D.S."/>
            <person name="Martin F."/>
        </authorList>
    </citation>
    <scope>NUCLEOTIDE SEQUENCE [LARGE SCALE GENOMIC DNA]</scope>
    <source>
        <strain evidence="4">MUT 4182</strain>
    </source>
</reference>
<dbReference type="GO" id="GO:0003955">
    <property type="term" value="F:NAD(P)H dehydrogenase (quinone) activity"/>
    <property type="evidence" value="ECO:0007669"/>
    <property type="project" value="TreeGrafter"/>
</dbReference>
<evidence type="ECO:0000313" key="3">
    <source>
        <dbReference type="EMBL" id="KIO34047.1"/>
    </source>
</evidence>
<dbReference type="STRING" id="1051891.A0A0C3MK01"/>
<dbReference type="GO" id="GO:0016020">
    <property type="term" value="C:membrane"/>
    <property type="evidence" value="ECO:0007669"/>
    <property type="project" value="TreeGrafter"/>
</dbReference>
<evidence type="ECO:0000259" key="2">
    <source>
        <dbReference type="PROSITE" id="PS50902"/>
    </source>
</evidence>
<dbReference type="SUPFAM" id="SSF52218">
    <property type="entry name" value="Flavoproteins"/>
    <property type="match status" value="1"/>
</dbReference>
<dbReference type="HOGENOM" id="CLU_051402_0_2_1"/>
<dbReference type="InterPro" id="IPR008254">
    <property type="entry name" value="Flavodoxin/NO_synth"/>
</dbReference>
<accession>A0A0C3MK01</accession>
<gene>
    <name evidence="3" type="ORF">M407DRAFT_3759</name>
</gene>
<dbReference type="Proteomes" id="UP000054248">
    <property type="component" value="Unassembled WGS sequence"/>
</dbReference>
<dbReference type="Pfam" id="PF03358">
    <property type="entry name" value="FMN_red"/>
    <property type="match status" value="1"/>
</dbReference>
<dbReference type="AlphaFoldDB" id="A0A0C3MK01"/>
<dbReference type="PANTHER" id="PTHR30546">
    <property type="entry name" value="FLAVODOXIN-RELATED PROTEIN WRBA-RELATED"/>
    <property type="match status" value="1"/>
</dbReference>
<feature type="domain" description="Flavodoxin-like" evidence="2">
    <location>
        <begin position="4"/>
        <end position="160"/>
    </location>
</feature>
<dbReference type="Gene3D" id="3.40.50.360">
    <property type="match status" value="1"/>
</dbReference>
<dbReference type="PROSITE" id="PS50902">
    <property type="entry name" value="FLAVODOXIN_LIKE"/>
    <property type="match status" value="1"/>
</dbReference>
<dbReference type="PANTHER" id="PTHR30546:SF23">
    <property type="entry name" value="FLAVOPROTEIN-LIKE PROTEIN YCP4-RELATED"/>
    <property type="match status" value="1"/>
</dbReference>
<proteinExistence type="inferred from homology"/>
<dbReference type="InterPro" id="IPR029039">
    <property type="entry name" value="Flavoprotein-like_sf"/>
</dbReference>
<dbReference type="GO" id="GO:0010181">
    <property type="term" value="F:FMN binding"/>
    <property type="evidence" value="ECO:0007669"/>
    <property type="project" value="InterPro"/>
</dbReference>
<organism evidence="3 4">
    <name type="scientific">Tulasnella calospora MUT 4182</name>
    <dbReference type="NCBI Taxonomy" id="1051891"/>
    <lineage>
        <taxon>Eukaryota</taxon>
        <taxon>Fungi</taxon>
        <taxon>Dikarya</taxon>
        <taxon>Basidiomycota</taxon>
        <taxon>Agaricomycotina</taxon>
        <taxon>Agaricomycetes</taxon>
        <taxon>Cantharellales</taxon>
        <taxon>Tulasnellaceae</taxon>
        <taxon>Tulasnella</taxon>
    </lineage>
</organism>
<reference evidence="3 4" key="1">
    <citation type="submission" date="2014-04" db="EMBL/GenBank/DDBJ databases">
        <authorList>
            <consortium name="DOE Joint Genome Institute"/>
            <person name="Kuo A."/>
            <person name="Girlanda M."/>
            <person name="Perotto S."/>
            <person name="Kohler A."/>
            <person name="Nagy L.G."/>
            <person name="Floudas D."/>
            <person name="Copeland A."/>
            <person name="Barry K.W."/>
            <person name="Cichocki N."/>
            <person name="Veneault-Fourrey C."/>
            <person name="LaButti K."/>
            <person name="Lindquist E.A."/>
            <person name="Lipzen A."/>
            <person name="Lundell T."/>
            <person name="Morin E."/>
            <person name="Murat C."/>
            <person name="Sun H."/>
            <person name="Tunlid A."/>
            <person name="Henrissat B."/>
            <person name="Grigoriev I.V."/>
            <person name="Hibbett D.S."/>
            <person name="Martin F."/>
            <person name="Nordberg H.P."/>
            <person name="Cantor M.N."/>
            <person name="Hua S.X."/>
        </authorList>
    </citation>
    <scope>NUCLEOTIDE SEQUENCE [LARGE SCALE GENOMIC DNA]</scope>
    <source>
        <strain evidence="3 4">MUT 4182</strain>
    </source>
</reference>
<comment type="similarity">
    <text evidence="1">Belongs to the WrbA family.</text>
</comment>
<evidence type="ECO:0000313" key="4">
    <source>
        <dbReference type="Proteomes" id="UP000054248"/>
    </source>
</evidence>
<dbReference type="OrthoDB" id="504689at2759"/>
<sequence length="160" mass="17675">MTKLAVIYYSLYGHCKTLADRALAAAKADGADAEIYQVPETLSEEIRTKMHAPPKADDPVITPDKLTEFDGYIFVIPTRYGRAVSQFSAFFDATGGLWMKQRQRKFGQNATMSFKLLLSNLAGYGHSMASSSNSVRSKRGLIISPVMNDLAILDILSGFW</sequence>
<protein>
    <submittedName>
        <fullName evidence="3">Benzoquinone reductase</fullName>
    </submittedName>
</protein>
<keyword evidence="4" id="KW-1185">Reference proteome</keyword>
<evidence type="ECO:0000256" key="1">
    <source>
        <dbReference type="ARBA" id="ARBA00006961"/>
    </source>
</evidence>
<dbReference type="InterPro" id="IPR005025">
    <property type="entry name" value="FMN_Rdtase-like_dom"/>
</dbReference>